<evidence type="ECO:0000313" key="2">
    <source>
        <dbReference type="Proteomes" id="UP001595886"/>
    </source>
</evidence>
<accession>A0ABV9QST4</accession>
<proteinExistence type="predicted"/>
<evidence type="ECO:0000313" key="1">
    <source>
        <dbReference type="EMBL" id="MFC4820418.1"/>
    </source>
</evidence>
<comment type="caution">
    <text evidence="1">The sequence shown here is derived from an EMBL/GenBank/DDBJ whole genome shotgun (WGS) entry which is preliminary data.</text>
</comment>
<protein>
    <submittedName>
        <fullName evidence="1">DUF1615 domain-containing protein</fullName>
    </submittedName>
</protein>
<reference evidence="2" key="1">
    <citation type="journal article" date="2019" name="Int. J. Syst. Evol. Microbiol.">
        <title>The Global Catalogue of Microorganisms (GCM) 10K type strain sequencing project: providing services to taxonomists for standard genome sequencing and annotation.</title>
        <authorList>
            <consortium name="The Broad Institute Genomics Platform"/>
            <consortium name="The Broad Institute Genome Sequencing Center for Infectious Disease"/>
            <person name="Wu L."/>
            <person name="Ma J."/>
        </authorList>
    </citation>
    <scope>NUCLEOTIDE SEQUENCE [LARGE SCALE GENOMIC DNA]</scope>
    <source>
        <strain evidence="2">CCUG 30340</strain>
    </source>
</reference>
<sequence>MPTIAFPEGSMPRAALGIALALLAGCATQPPAAPARRPADVRAEIVRLMPASAKDRNGWATDITAAFAAIGLEPNTQNLCATLAVIEQESTFTVDPAVPGLGRIARAEIDRRAEQHHVPQLLVRGALALKSSNGKSYAERIAAVRTERELSLVYEDLIDRIPLGQRLFAGSNPVRTGGPMQVSVAFAERHAREHPYPYATQDSIRHELFSRRGGVYFGIAHLLGYPANYERMIYRFADFNAGFYASRNAAFQNAVSLASGIPLALDGDLVNYDDDKPGATELAVRTLSRQIDMGDSRIRRALERGDGAEFERSDLYERVFALAERTERKPLPRALMPRIDLKSPKITRKLTTEWFATRVDGRYRACLAKAPAAKGAS</sequence>
<dbReference type="Proteomes" id="UP001595886">
    <property type="component" value="Unassembled WGS sequence"/>
</dbReference>
<dbReference type="EMBL" id="JBHSHD010000007">
    <property type="protein sequence ID" value="MFC4820418.1"/>
    <property type="molecule type" value="Genomic_DNA"/>
</dbReference>
<name>A0ABV9QST4_9GAMM</name>
<dbReference type="Pfam" id="PF07759">
    <property type="entry name" value="DUF1615"/>
    <property type="match status" value="1"/>
</dbReference>
<dbReference type="RefSeq" id="WP_380020272.1">
    <property type="nucleotide sequence ID" value="NZ_JBHSHD010000007.1"/>
</dbReference>
<organism evidence="1 2">
    <name type="scientific">Dokdonella ginsengisoli</name>
    <dbReference type="NCBI Taxonomy" id="363846"/>
    <lineage>
        <taxon>Bacteria</taxon>
        <taxon>Pseudomonadati</taxon>
        <taxon>Pseudomonadota</taxon>
        <taxon>Gammaproteobacteria</taxon>
        <taxon>Lysobacterales</taxon>
        <taxon>Rhodanobacteraceae</taxon>
        <taxon>Dokdonella</taxon>
    </lineage>
</organism>
<gene>
    <name evidence="1" type="ORF">ACFO6Q_08780</name>
</gene>
<keyword evidence="2" id="KW-1185">Reference proteome</keyword>
<dbReference type="InterPro" id="IPR011673">
    <property type="entry name" value="DUF1615"/>
</dbReference>